<reference evidence="1 2" key="1">
    <citation type="journal article" date="2015" name="Nature">
        <title>rRNA introns, odd ribosomes, and small enigmatic genomes across a large radiation of phyla.</title>
        <authorList>
            <person name="Brown C.T."/>
            <person name="Hug L.A."/>
            <person name="Thomas B.C."/>
            <person name="Sharon I."/>
            <person name="Castelle C.J."/>
            <person name="Singh A."/>
            <person name="Wilkins M.J."/>
            <person name="Williams K.H."/>
            <person name="Banfield J.F."/>
        </authorList>
    </citation>
    <scope>NUCLEOTIDE SEQUENCE [LARGE SCALE GENOMIC DNA]</scope>
</reference>
<evidence type="ECO:0000313" key="2">
    <source>
        <dbReference type="Proteomes" id="UP000034739"/>
    </source>
</evidence>
<name>A0A0G1TZF0_9BACT</name>
<proteinExistence type="predicted"/>
<organism evidence="1 2">
    <name type="scientific">Candidatus Gottesmanbacteria bacterium GW2011_GWA2_47_9</name>
    <dbReference type="NCBI Taxonomy" id="1618445"/>
    <lineage>
        <taxon>Bacteria</taxon>
        <taxon>Candidatus Gottesmaniibacteriota</taxon>
    </lineage>
</organism>
<gene>
    <name evidence="1" type="ORF">UY16_C0036G0001</name>
</gene>
<sequence>MLERATPQPNKPPTEPTEEIFLFGVKPWVDALRKIGAEKILPPFNDVITGNAAPAAASGYNLVLSNINLDGRICDIYHLDVDENGQKVEKRNYRRVYIHLKSANEGH</sequence>
<accession>A0A0G1TZF0</accession>
<dbReference type="EMBL" id="LCOY01000036">
    <property type="protein sequence ID" value="KKU87159.1"/>
    <property type="molecule type" value="Genomic_DNA"/>
</dbReference>
<comment type="caution">
    <text evidence="1">The sequence shown here is derived from an EMBL/GenBank/DDBJ whole genome shotgun (WGS) entry which is preliminary data.</text>
</comment>
<evidence type="ECO:0000313" key="1">
    <source>
        <dbReference type="EMBL" id="KKU87159.1"/>
    </source>
</evidence>
<protein>
    <submittedName>
        <fullName evidence="1">Uncharacterized protein</fullName>
    </submittedName>
</protein>
<dbReference type="Proteomes" id="UP000034739">
    <property type="component" value="Unassembled WGS sequence"/>
</dbReference>
<dbReference type="AlphaFoldDB" id="A0A0G1TZF0"/>